<protein>
    <recommendedName>
        <fullName evidence="4">Nucleoporin 35</fullName>
    </recommendedName>
</protein>
<dbReference type="GO" id="GO:0006607">
    <property type="term" value="P:NLS-bearing protein import into nucleus"/>
    <property type="evidence" value="ECO:0007669"/>
    <property type="project" value="TreeGrafter"/>
</dbReference>
<feature type="compositionally biased region" description="Low complexity" evidence="1">
    <location>
        <begin position="1"/>
        <end position="12"/>
    </location>
</feature>
<evidence type="ECO:0008006" key="4">
    <source>
        <dbReference type="Google" id="ProtNLM"/>
    </source>
</evidence>
<dbReference type="PANTHER" id="PTHR21527">
    <property type="entry name" value="NUCLEOPORIN NUP35"/>
    <property type="match status" value="1"/>
</dbReference>
<proteinExistence type="predicted"/>
<dbReference type="GO" id="GO:0005543">
    <property type="term" value="F:phospholipid binding"/>
    <property type="evidence" value="ECO:0007669"/>
    <property type="project" value="TreeGrafter"/>
</dbReference>
<dbReference type="GO" id="GO:0017056">
    <property type="term" value="F:structural constituent of nuclear pore"/>
    <property type="evidence" value="ECO:0007669"/>
    <property type="project" value="TreeGrafter"/>
</dbReference>
<evidence type="ECO:0000313" key="3">
    <source>
        <dbReference type="Proteomes" id="UP001054889"/>
    </source>
</evidence>
<dbReference type="GO" id="GO:0044615">
    <property type="term" value="C:nuclear pore nuclear basket"/>
    <property type="evidence" value="ECO:0007669"/>
    <property type="project" value="TreeGrafter"/>
</dbReference>
<dbReference type="Proteomes" id="UP001054889">
    <property type="component" value="Unassembled WGS sequence"/>
</dbReference>
<feature type="compositionally biased region" description="Low complexity" evidence="1">
    <location>
        <begin position="330"/>
        <end position="339"/>
    </location>
</feature>
<dbReference type="GO" id="GO:0044613">
    <property type="term" value="C:nuclear pore central transport channel"/>
    <property type="evidence" value="ECO:0007669"/>
    <property type="project" value="TreeGrafter"/>
</dbReference>
<feature type="region of interest" description="Disordered" evidence="1">
    <location>
        <begin position="197"/>
        <end position="397"/>
    </location>
</feature>
<dbReference type="PANTHER" id="PTHR21527:SF6">
    <property type="entry name" value="NUCLEOPORIN NUP35"/>
    <property type="match status" value="1"/>
</dbReference>
<evidence type="ECO:0000313" key="2">
    <source>
        <dbReference type="EMBL" id="GJN14959.1"/>
    </source>
</evidence>
<accession>A0AAV5DXT5</accession>
<reference evidence="2" key="2">
    <citation type="submission" date="2021-12" db="EMBL/GenBank/DDBJ databases">
        <title>Resequencing data analysis of finger millet.</title>
        <authorList>
            <person name="Hatakeyama M."/>
            <person name="Aluri S."/>
            <person name="Balachadran M.T."/>
            <person name="Sivarajan S.R."/>
            <person name="Poveda L."/>
            <person name="Shimizu-Inatsugi R."/>
            <person name="Schlapbach R."/>
            <person name="Sreeman S.M."/>
            <person name="Shimizu K.K."/>
        </authorList>
    </citation>
    <scope>NUCLEOTIDE SEQUENCE</scope>
</reference>
<feature type="compositionally biased region" description="Pro residues" evidence="1">
    <location>
        <begin position="229"/>
        <end position="238"/>
    </location>
</feature>
<evidence type="ECO:0000256" key="1">
    <source>
        <dbReference type="SAM" id="MobiDB-lite"/>
    </source>
</evidence>
<dbReference type="AlphaFoldDB" id="A0AAV5DXT5"/>
<organism evidence="2 3">
    <name type="scientific">Eleusine coracana subsp. coracana</name>
    <dbReference type="NCBI Taxonomy" id="191504"/>
    <lineage>
        <taxon>Eukaryota</taxon>
        <taxon>Viridiplantae</taxon>
        <taxon>Streptophyta</taxon>
        <taxon>Embryophyta</taxon>
        <taxon>Tracheophyta</taxon>
        <taxon>Spermatophyta</taxon>
        <taxon>Magnoliopsida</taxon>
        <taxon>Liliopsida</taxon>
        <taxon>Poales</taxon>
        <taxon>Poaceae</taxon>
        <taxon>PACMAD clade</taxon>
        <taxon>Chloridoideae</taxon>
        <taxon>Cynodonteae</taxon>
        <taxon>Eleusininae</taxon>
        <taxon>Eleusine</taxon>
    </lineage>
</organism>
<feature type="compositionally biased region" description="Pro residues" evidence="1">
    <location>
        <begin position="372"/>
        <end position="392"/>
    </location>
</feature>
<dbReference type="GO" id="GO:0006999">
    <property type="term" value="P:nuclear pore organization"/>
    <property type="evidence" value="ECO:0007669"/>
    <property type="project" value="TreeGrafter"/>
</dbReference>
<name>A0AAV5DXT5_ELECO</name>
<feature type="region of interest" description="Disordered" evidence="1">
    <location>
        <begin position="1"/>
        <end position="64"/>
    </location>
</feature>
<feature type="compositionally biased region" description="Low complexity" evidence="1">
    <location>
        <begin position="44"/>
        <end position="55"/>
    </location>
</feature>
<keyword evidence="3" id="KW-1185">Reference proteome</keyword>
<comment type="caution">
    <text evidence="2">The sequence shown here is derived from an EMBL/GenBank/DDBJ whole genome shotgun (WGS) entry which is preliminary data.</text>
</comment>
<feature type="compositionally biased region" description="Low complexity" evidence="1">
    <location>
        <begin position="282"/>
        <end position="293"/>
    </location>
</feature>
<feature type="compositionally biased region" description="Pro residues" evidence="1">
    <location>
        <begin position="199"/>
        <end position="208"/>
    </location>
</feature>
<gene>
    <name evidence="2" type="primary">gb01840</name>
    <name evidence="2" type="ORF">PR202_gb01840</name>
</gene>
<reference evidence="2" key="1">
    <citation type="journal article" date="2018" name="DNA Res.">
        <title>Multiple hybrid de novo genome assembly of finger millet, an orphan allotetraploid crop.</title>
        <authorList>
            <person name="Hatakeyama M."/>
            <person name="Aluri S."/>
            <person name="Balachadran M.T."/>
            <person name="Sivarajan S.R."/>
            <person name="Patrignani A."/>
            <person name="Gruter S."/>
            <person name="Poveda L."/>
            <person name="Shimizu-Inatsugi R."/>
            <person name="Baeten J."/>
            <person name="Francoijs K.J."/>
            <person name="Nataraja K.N."/>
            <person name="Reddy Y.A.N."/>
            <person name="Phadnis S."/>
            <person name="Ravikumar R.L."/>
            <person name="Schlapbach R."/>
            <person name="Sreeman S.M."/>
            <person name="Shimizu K.K."/>
        </authorList>
    </citation>
    <scope>NUCLEOTIDE SEQUENCE</scope>
</reference>
<sequence>MASSSRSPASSRRGGGGGGRATRQSPFFRDLASPIPTHRGTSRFASGAFPAAGPSATPPPPPIFTLDDRVAAAEFSPGPRRFRTPPRALLPFPTRRRQPLTVLGPVPRQDVSLRAGIPYGWGRGAGEEGGSLVAGASESRHPSSGRRGAVAGDAPANFGLQAMPVFPMCIIRNRIKETAEHRGIPTFVVADAGRTQVCSPPPPLPPQAPLHAAGARGRSNSEAQTLTNSPPPPPPPRPAHGLFLPLPASSRRGGGGGRATRQSPFFRDLASPIPTHRGTSRFASGALPAAGPSATPPPPPIFTLDDRVAAAEFSPDPAGSELLPVPSSPSPRAAASRSPSWDRSRGRMSLSAPGSPMDGVVEPAKKEVLSLPAPPSPVTPPPAAEAPSPVTPPQTSAMTQPVANGGDIDGEQWVTVFGLVNDAYSRFSLGDTNLVLREFEKCGHSYDARKALQKNGIQLSSGLIVGVKPIDRVHRQQLEESFTRSSQGGFMISLPSKSFALKSAGASNQLGALPRPYDPKANVNVNRDAGRRATGSVAAPAKSIVTSVMDLIFGI</sequence>
<dbReference type="EMBL" id="BQKI01000071">
    <property type="protein sequence ID" value="GJN14959.1"/>
    <property type="molecule type" value="Genomic_DNA"/>
</dbReference>
<feature type="compositionally biased region" description="Polar residues" evidence="1">
    <location>
        <begin position="218"/>
        <end position="228"/>
    </location>
</feature>